<protein>
    <submittedName>
        <fullName evidence="1">Uncharacterized protein</fullName>
    </submittedName>
</protein>
<dbReference type="KEGG" id="cmu:TC_0834"/>
<name>Q9PJJ5_CHLMU</name>
<evidence type="ECO:0000313" key="2">
    <source>
        <dbReference type="Proteomes" id="UP000000800"/>
    </source>
</evidence>
<dbReference type="PIR" id="A81659">
    <property type="entry name" value="A81659"/>
</dbReference>
<reference evidence="1 2" key="1">
    <citation type="journal article" date="2000" name="Nucleic Acids Res.">
        <title>Genome sequences of Chlamydia trachomatis MoPn and Chlamydia pneumoniae AR39.</title>
        <authorList>
            <person name="Read T.D."/>
            <person name="Brunham R.C."/>
            <person name="Shen C."/>
            <person name="Gill S.R."/>
            <person name="Heidelberg J.F."/>
            <person name="White O."/>
            <person name="Hickey E.K."/>
            <person name="Peterson J.D."/>
            <person name="Utterback T.R."/>
            <person name="Berry K.J."/>
            <person name="Bass S."/>
            <person name="Linher K.D."/>
            <person name="Weidman J.F."/>
            <person name="Khouri H.M."/>
            <person name="Craven B."/>
            <person name="Bowman C."/>
            <person name="Dodson R.J."/>
            <person name="Gwinn M.L."/>
            <person name="Nelson W.C."/>
            <person name="DeBoy R.T."/>
            <person name="Kolonay J.F."/>
            <person name="McClarty G."/>
            <person name="Salzberg S.L."/>
            <person name="Eisen J.A."/>
            <person name="Fraser C.M."/>
        </authorList>
    </citation>
    <scope>NUCLEOTIDE SEQUENCE [LARGE SCALE GENOMIC DNA]</scope>
    <source>
        <strain evidence="2">MoPn / Nigg</strain>
    </source>
</reference>
<dbReference type="EMBL" id="AE002160">
    <property type="protein sequence ID" value="AAF39634.1"/>
    <property type="molecule type" value="Genomic_DNA"/>
</dbReference>
<keyword evidence="2" id="KW-1185">Reference proteome</keyword>
<dbReference type="HOGENOM" id="CLU_1056454_0_0_0"/>
<dbReference type="Proteomes" id="UP000000800">
    <property type="component" value="Chromosome"/>
</dbReference>
<dbReference type="AlphaFoldDB" id="Q9PJJ5"/>
<proteinExistence type="predicted"/>
<evidence type="ECO:0000313" key="1">
    <source>
        <dbReference type="EMBL" id="AAF39634.1"/>
    </source>
</evidence>
<sequence>MFMKKVVFIAAIFSSIVFWEKIPYSHRIKQFAMDYGVELVEKSSQLVRKISGNERLCVFERRISEEQVLAMFAKDKASAELLFVPHVLMRVRFSGEEDKRAGSHEGAVLWSLSNGEMVLNTGSWTYSKGFRECLMLKAGKQDVQLMQILAGMGGAAPKEVLSQALSMRNVRADRVIRACQKKKLIFTHDNLIYSHFQQPQPIKGCMTVFNSSPVWLAKPKGATVCSIVYPEDRIQNLVEMIFGDNFFILSSEHIHVPVYKVSIAASDSSVRVEYINAITGKPFDFAPSHRK</sequence>
<gene>
    <name evidence="1" type="ordered locus">TC_0834</name>
</gene>
<organism evidence="1 2">
    <name type="scientific">Chlamydia muridarum (strain MoPn / Nigg)</name>
    <dbReference type="NCBI Taxonomy" id="243161"/>
    <lineage>
        <taxon>Bacteria</taxon>
        <taxon>Pseudomonadati</taxon>
        <taxon>Chlamydiota</taxon>
        <taxon>Chlamydiia</taxon>
        <taxon>Chlamydiales</taxon>
        <taxon>Chlamydiaceae</taxon>
        <taxon>Chlamydia/Chlamydophila group</taxon>
        <taxon>Chlamydia</taxon>
    </lineage>
</organism>
<accession>Q9PJJ5</accession>